<dbReference type="AlphaFoldDB" id="A0A0C9TIG5"/>
<evidence type="ECO:0008006" key="4">
    <source>
        <dbReference type="Google" id="ProtNLM"/>
    </source>
</evidence>
<reference evidence="2 3" key="1">
    <citation type="submission" date="2014-06" db="EMBL/GenBank/DDBJ databases">
        <authorList>
            <consortium name="DOE Joint Genome Institute"/>
            <person name="Kuo A."/>
            <person name="Kohler A."/>
            <person name="Nagy L.G."/>
            <person name="Floudas D."/>
            <person name="Copeland A."/>
            <person name="Barry K.W."/>
            <person name="Cichocki N."/>
            <person name="Veneault-Fourrey C."/>
            <person name="LaButti K."/>
            <person name="Lindquist E.A."/>
            <person name="Lipzen A."/>
            <person name="Lundell T."/>
            <person name="Morin E."/>
            <person name="Murat C."/>
            <person name="Sun H."/>
            <person name="Tunlid A."/>
            <person name="Henrissat B."/>
            <person name="Grigoriev I.V."/>
            <person name="Hibbett D.S."/>
            <person name="Martin F."/>
            <person name="Nordberg H.P."/>
            <person name="Cantor M.N."/>
            <person name="Hua S.X."/>
        </authorList>
    </citation>
    <scope>NUCLEOTIDE SEQUENCE [LARGE SCALE GENOMIC DNA]</scope>
    <source>
        <strain evidence="2 3">ATCC 200175</strain>
    </source>
</reference>
<reference evidence="3" key="2">
    <citation type="submission" date="2015-01" db="EMBL/GenBank/DDBJ databases">
        <title>Evolutionary Origins and Diversification of the Mycorrhizal Mutualists.</title>
        <authorList>
            <consortium name="DOE Joint Genome Institute"/>
            <consortium name="Mycorrhizal Genomics Consortium"/>
            <person name="Kohler A."/>
            <person name="Kuo A."/>
            <person name="Nagy L.G."/>
            <person name="Floudas D."/>
            <person name="Copeland A."/>
            <person name="Barry K.W."/>
            <person name="Cichocki N."/>
            <person name="Veneault-Fourrey C."/>
            <person name="LaButti K."/>
            <person name="Lindquist E.A."/>
            <person name="Lipzen A."/>
            <person name="Lundell T."/>
            <person name="Morin E."/>
            <person name="Murat C."/>
            <person name="Riley R."/>
            <person name="Ohm R."/>
            <person name="Sun H."/>
            <person name="Tunlid A."/>
            <person name="Henrissat B."/>
            <person name="Grigoriev I.V."/>
            <person name="Hibbett D.S."/>
            <person name="Martin F."/>
        </authorList>
    </citation>
    <scope>NUCLEOTIDE SEQUENCE [LARGE SCALE GENOMIC DNA]</scope>
    <source>
        <strain evidence="3">ATCC 200175</strain>
    </source>
</reference>
<evidence type="ECO:0000256" key="1">
    <source>
        <dbReference type="SAM" id="MobiDB-lite"/>
    </source>
</evidence>
<dbReference type="EMBL" id="KN819806">
    <property type="protein sequence ID" value="KIJ07712.1"/>
    <property type="molecule type" value="Genomic_DNA"/>
</dbReference>
<sequence length="196" mass="21463">MTSLSKRFTENLRKFDITLDDAALNYLTSMLEVMSTSDAAPDMSRVRESTEMFLEEIEVEPRRMDEFYRALDGVSVPASKQPEPARVAEPPLAAPTEAKPLSTVEARRQKRAQKKAAAAVAVASSTASQAPSTGSTIVATSQQSRFHKETLQTLSKDIDMHTVNICVNNLDLLVDAHLRLKEGVRYGLVGQNGVGK</sequence>
<dbReference type="OrthoDB" id="2635095at2759"/>
<feature type="region of interest" description="Disordered" evidence="1">
    <location>
        <begin position="78"/>
        <end position="110"/>
    </location>
</feature>
<protein>
    <recommendedName>
        <fullName evidence="4">ABC transporter domain-containing protein</fullName>
    </recommendedName>
</protein>
<gene>
    <name evidence="2" type="ORF">PAXINDRAFT_102845</name>
</gene>
<dbReference type="Proteomes" id="UP000053647">
    <property type="component" value="Unassembled WGS sequence"/>
</dbReference>
<proteinExistence type="predicted"/>
<dbReference type="HOGENOM" id="CLU_1393195_0_0_1"/>
<organism evidence="2 3">
    <name type="scientific">Paxillus involutus ATCC 200175</name>
    <dbReference type="NCBI Taxonomy" id="664439"/>
    <lineage>
        <taxon>Eukaryota</taxon>
        <taxon>Fungi</taxon>
        <taxon>Dikarya</taxon>
        <taxon>Basidiomycota</taxon>
        <taxon>Agaricomycotina</taxon>
        <taxon>Agaricomycetes</taxon>
        <taxon>Agaricomycetidae</taxon>
        <taxon>Boletales</taxon>
        <taxon>Paxilineae</taxon>
        <taxon>Paxillaceae</taxon>
        <taxon>Paxillus</taxon>
    </lineage>
</organism>
<accession>A0A0C9TIG5</accession>
<feature type="non-terminal residue" evidence="2">
    <location>
        <position position="1"/>
    </location>
</feature>
<evidence type="ECO:0000313" key="3">
    <source>
        <dbReference type="Proteomes" id="UP000053647"/>
    </source>
</evidence>
<evidence type="ECO:0000313" key="2">
    <source>
        <dbReference type="EMBL" id="KIJ07712.1"/>
    </source>
</evidence>
<name>A0A0C9TIG5_PAXIN</name>
<keyword evidence="3" id="KW-1185">Reference proteome</keyword>